<comment type="caution">
    <text evidence="3">The sequence shown here is derived from an EMBL/GenBank/DDBJ whole genome shotgun (WGS) entry which is preliminary data.</text>
</comment>
<feature type="compositionally biased region" description="Basic and acidic residues" evidence="2">
    <location>
        <begin position="609"/>
        <end position="622"/>
    </location>
</feature>
<feature type="compositionally biased region" description="Polar residues" evidence="2">
    <location>
        <begin position="469"/>
        <end position="479"/>
    </location>
</feature>
<reference evidence="3" key="2">
    <citation type="submission" date="2023-05" db="EMBL/GenBank/DDBJ databases">
        <authorList>
            <consortium name="Lawrence Berkeley National Laboratory"/>
            <person name="Steindorff A."/>
            <person name="Hensen N."/>
            <person name="Bonometti L."/>
            <person name="Westerberg I."/>
            <person name="Brannstrom I.O."/>
            <person name="Guillou S."/>
            <person name="Cros-Aarteil S."/>
            <person name="Calhoun S."/>
            <person name="Haridas S."/>
            <person name="Kuo A."/>
            <person name="Mondo S."/>
            <person name="Pangilinan J."/>
            <person name="Riley R."/>
            <person name="Labutti K."/>
            <person name="Andreopoulos B."/>
            <person name="Lipzen A."/>
            <person name="Chen C."/>
            <person name="Yanf M."/>
            <person name="Daum C."/>
            <person name="Ng V."/>
            <person name="Clum A."/>
            <person name="Ohm R."/>
            <person name="Martin F."/>
            <person name="Silar P."/>
            <person name="Natvig D."/>
            <person name="Lalanne C."/>
            <person name="Gautier V."/>
            <person name="Ament-Velasquez S.L."/>
            <person name="Kruys A."/>
            <person name="Hutchinson M.I."/>
            <person name="Powell A.J."/>
            <person name="Barry K."/>
            <person name="Miller A.N."/>
            <person name="Grigoriev I.V."/>
            <person name="Debuchy R."/>
            <person name="Gladieux P."/>
            <person name="Thoren M.H."/>
            <person name="Johannesson H."/>
        </authorList>
    </citation>
    <scope>NUCLEOTIDE SEQUENCE</scope>
    <source>
        <strain evidence="3">CBS 508.74</strain>
    </source>
</reference>
<feature type="compositionally biased region" description="Polar residues" evidence="2">
    <location>
        <begin position="683"/>
        <end position="695"/>
    </location>
</feature>
<dbReference type="AlphaFoldDB" id="A0AAN6TN49"/>
<evidence type="ECO:0000256" key="1">
    <source>
        <dbReference type="SAM" id="Coils"/>
    </source>
</evidence>
<feature type="compositionally biased region" description="Low complexity" evidence="2">
    <location>
        <begin position="804"/>
        <end position="818"/>
    </location>
</feature>
<dbReference type="EMBL" id="MU853332">
    <property type="protein sequence ID" value="KAK4117281.1"/>
    <property type="molecule type" value="Genomic_DNA"/>
</dbReference>
<evidence type="ECO:0000313" key="4">
    <source>
        <dbReference type="Proteomes" id="UP001302812"/>
    </source>
</evidence>
<feature type="compositionally biased region" description="Polar residues" evidence="2">
    <location>
        <begin position="727"/>
        <end position="744"/>
    </location>
</feature>
<feature type="compositionally biased region" description="Basic and acidic residues" evidence="2">
    <location>
        <begin position="700"/>
        <end position="709"/>
    </location>
</feature>
<name>A0AAN6TN49_9PEZI</name>
<feature type="region of interest" description="Disordered" evidence="2">
    <location>
        <begin position="868"/>
        <end position="914"/>
    </location>
</feature>
<feature type="compositionally biased region" description="Polar residues" evidence="2">
    <location>
        <begin position="493"/>
        <end position="507"/>
    </location>
</feature>
<sequence length="971" mass="104972">MEAANAHYHNGHQQPGPPLPASPTLTNPDMILPDYGRSDSPDPDLGDRGHSPLEMWKNAHAAAASAEMHRMFVATGLVQRIDHPYGPTGPLTPTTPIIYGNGTMLSDIGEVTEVESTVGKPSPSRSKFAARRPISPGHGGGSDGPLRSSPTVGPPSMMKKKSKQSLHATRERRSSIESTSTIKTEDQARLFADFDDSVSVDDSVFQGDDEESLASSYVEGTAVIETARLGVAKADSIDRLSTYSTTSLSRRAEEILANAKKRLTTMEGNLSRARTSLHYGTAYGSDESTPSPPFQRAATVMHSRDGTAGSGTSTPELSPRHSRMGSDVAIRNGLPYRVTMPRSQSALGAAGGYRQPLVASKSADQLRGQMDEEPGRSTFKLNPARETSLQPLTEDEVARLGEADSMSQHARLEAFLSPTFGSFDNGSNSRRSASSAQMRDIKDQMKDLKGKISSLREQARADSLKRHSMQSLRTPSPFTHAQIDQWYARPRSNRTSEISTSTVTGRNPWNGEESSVDGDSKEQVDQLDRDDAAEEDVAYINGNGVQPEQAASHSPEAEPLSPGDQEVSSKADEDDADLLTENGDVDGEQEDDFQDADDLDYQSESGESLYHDTVQHQISHEDREDAFDYEHFFLHSAMGTMSQQRLARRGSLDSYTSEDSVETTRGPVLNVDHSPDRSHSITRRNSSDSISTIGTFATADEGRSRRSVESPDGASIRSHDTFESFPRASSSAQSTRHRSGSTATAKRLSLGVHPLVSAPLGATNATRDSDGSISPIAEEDTTAAEASQQQPRRNSVIHRPFSIHSASRSSLHRPSVSSFESVGTNRSFPLVNKPAASAKANSTGILTPRDSPDQELRHISSTLLSETVSSFEQQQLKQRQPQQPDTDEAETSKAAGAGGVVDGGDGDAGSAQPHPLQSLLREDKYLVERIVAGLGRCVLGLTENGRASAESRMFRRRIDAARRILEGLDDV</sequence>
<feature type="region of interest" description="Disordered" evidence="2">
    <location>
        <begin position="370"/>
        <end position="389"/>
    </location>
</feature>
<dbReference type="Proteomes" id="UP001302812">
    <property type="component" value="Unassembled WGS sequence"/>
</dbReference>
<feature type="compositionally biased region" description="Low complexity" evidence="2">
    <location>
        <begin position="425"/>
        <end position="436"/>
    </location>
</feature>
<feature type="region of interest" description="Disordered" evidence="2">
    <location>
        <begin position="834"/>
        <end position="853"/>
    </location>
</feature>
<feature type="region of interest" description="Disordered" evidence="2">
    <location>
        <begin position="1"/>
        <end position="52"/>
    </location>
</feature>
<feature type="compositionally biased region" description="Polar residues" evidence="2">
    <location>
        <begin position="543"/>
        <end position="552"/>
    </location>
</feature>
<feature type="coiled-coil region" evidence="1">
    <location>
        <begin position="249"/>
        <end position="276"/>
    </location>
</feature>
<feature type="compositionally biased region" description="Gly residues" evidence="2">
    <location>
        <begin position="896"/>
        <end position="907"/>
    </location>
</feature>
<dbReference type="GeneID" id="89941327"/>
<evidence type="ECO:0000256" key="2">
    <source>
        <dbReference type="SAM" id="MobiDB-lite"/>
    </source>
</evidence>
<protein>
    <submittedName>
        <fullName evidence="3">Uncharacterized protein</fullName>
    </submittedName>
</protein>
<accession>A0AAN6TN49</accession>
<feature type="region of interest" description="Disordered" evidence="2">
    <location>
        <begin position="114"/>
        <end position="182"/>
    </location>
</feature>
<feature type="compositionally biased region" description="Acidic residues" evidence="2">
    <location>
        <begin position="572"/>
        <end position="601"/>
    </location>
</feature>
<proteinExistence type="predicted"/>
<feature type="compositionally biased region" description="Basic and acidic residues" evidence="2">
    <location>
        <begin position="518"/>
        <end position="530"/>
    </location>
</feature>
<keyword evidence="4" id="KW-1185">Reference proteome</keyword>
<keyword evidence="1" id="KW-0175">Coiled coil</keyword>
<gene>
    <name evidence="3" type="ORF">N656DRAFT_793781</name>
</gene>
<feature type="region of interest" description="Disordered" evidence="2">
    <location>
        <begin position="418"/>
        <end position="622"/>
    </location>
</feature>
<feature type="region of interest" description="Disordered" evidence="2">
    <location>
        <begin position="304"/>
        <end position="323"/>
    </location>
</feature>
<organism evidence="3 4">
    <name type="scientific">Canariomyces notabilis</name>
    <dbReference type="NCBI Taxonomy" id="2074819"/>
    <lineage>
        <taxon>Eukaryota</taxon>
        <taxon>Fungi</taxon>
        <taxon>Dikarya</taxon>
        <taxon>Ascomycota</taxon>
        <taxon>Pezizomycotina</taxon>
        <taxon>Sordariomycetes</taxon>
        <taxon>Sordariomycetidae</taxon>
        <taxon>Sordariales</taxon>
        <taxon>Chaetomiaceae</taxon>
        <taxon>Canariomyces</taxon>
    </lineage>
</organism>
<dbReference type="RefSeq" id="XP_064674851.1">
    <property type="nucleotide sequence ID" value="XM_064817202.1"/>
</dbReference>
<feature type="region of interest" description="Disordered" evidence="2">
    <location>
        <begin position="640"/>
        <end position="829"/>
    </location>
</feature>
<reference evidence="3" key="1">
    <citation type="journal article" date="2023" name="Mol. Phylogenet. Evol.">
        <title>Genome-scale phylogeny and comparative genomics of the fungal order Sordariales.</title>
        <authorList>
            <person name="Hensen N."/>
            <person name="Bonometti L."/>
            <person name="Westerberg I."/>
            <person name="Brannstrom I.O."/>
            <person name="Guillou S."/>
            <person name="Cros-Aarteil S."/>
            <person name="Calhoun S."/>
            <person name="Haridas S."/>
            <person name="Kuo A."/>
            <person name="Mondo S."/>
            <person name="Pangilinan J."/>
            <person name="Riley R."/>
            <person name="LaButti K."/>
            <person name="Andreopoulos B."/>
            <person name="Lipzen A."/>
            <person name="Chen C."/>
            <person name="Yan M."/>
            <person name="Daum C."/>
            <person name="Ng V."/>
            <person name="Clum A."/>
            <person name="Steindorff A."/>
            <person name="Ohm R.A."/>
            <person name="Martin F."/>
            <person name="Silar P."/>
            <person name="Natvig D.O."/>
            <person name="Lalanne C."/>
            <person name="Gautier V."/>
            <person name="Ament-Velasquez S.L."/>
            <person name="Kruys A."/>
            <person name="Hutchinson M.I."/>
            <person name="Powell A.J."/>
            <person name="Barry K."/>
            <person name="Miller A.N."/>
            <person name="Grigoriev I.V."/>
            <person name="Debuchy R."/>
            <person name="Gladieux P."/>
            <person name="Hiltunen Thoren M."/>
            <person name="Johannesson H."/>
        </authorList>
    </citation>
    <scope>NUCLEOTIDE SEQUENCE</scope>
    <source>
        <strain evidence="3">CBS 508.74</strain>
    </source>
</reference>
<evidence type="ECO:0000313" key="3">
    <source>
        <dbReference type="EMBL" id="KAK4117281.1"/>
    </source>
</evidence>
<feature type="compositionally biased region" description="Low complexity" evidence="2">
    <location>
        <begin position="873"/>
        <end position="883"/>
    </location>
</feature>
<feature type="compositionally biased region" description="Basic and acidic residues" evidence="2">
    <location>
        <begin position="36"/>
        <end position="51"/>
    </location>
</feature>
<feature type="compositionally biased region" description="Polar residues" evidence="2">
    <location>
        <begin position="784"/>
        <end position="793"/>
    </location>
</feature>
<feature type="compositionally biased region" description="Basic and acidic residues" evidence="2">
    <location>
        <begin position="439"/>
        <end position="450"/>
    </location>
</feature>